<keyword evidence="2" id="KW-1185">Reference proteome</keyword>
<dbReference type="PANTHER" id="PTHR37162:SF1">
    <property type="entry name" value="BED-TYPE DOMAIN-CONTAINING PROTEIN"/>
    <property type="match status" value="1"/>
</dbReference>
<dbReference type="SUPFAM" id="SSF53098">
    <property type="entry name" value="Ribonuclease H-like"/>
    <property type="match status" value="1"/>
</dbReference>
<organism evidence="1 2">
    <name type="scientific">Rhamnusium bicolor</name>
    <dbReference type="NCBI Taxonomy" id="1586634"/>
    <lineage>
        <taxon>Eukaryota</taxon>
        <taxon>Metazoa</taxon>
        <taxon>Ecdysozoa</taxon>
        <taxon>Arthropoda</taxon>
        <taxon>Hexapoda</taxon>
        <taxon>Insecta</taxon>
        <taxon>Pterygota</taxon>
        <taxon>Neoptera</taxon>
        <taxon>Endopterygota</taxon>
        <taxon>Coleoptera</taxon>
        <taxon>Polyphaga</taxon>
        <taxon>Cucujiformia</taxon>
        <taxon>Chrysomeloidea</taxon>
        <taxon>Cerambycidae</taxon>
        <taxon>Lepturinae</taxon>
        <taxon>Rhagiini</taxon>
        <taxon>Rhamnusium</taxon>
    </lineage>
</organism>
<accession>A0AAV8WM35</accession>
<comment type="caution">
    <text evidence="1">The sequence shown here is derived from an EMBL/GenBank/DDBJ whole genome shotgun (WGS) entry which is preliminary data.</text>
</comment>
<dbReference type="Proteomes" id="UP001162156">
    <property type="component" value="Unassembled WGS sequence"/>
</dbReference>
<evidence type="ECO:0008006" key="3">
    <source>
        <dbReference type="Google" id="ProtNLM"/>
    </source>
</evidence>
<dbReference type="AlphaFoldDB" id="A0AAV8WM35"/>
<sequence>MSDDNTAPTKKRKTSHTNNGQKFRDAWLTMDIFKYWLQKDRSDQFKARCRLCDKSMTADVCVLKSHATSAKHKEKERAVKCSGSQLSKFIVPRENLPSQLDISTKSAEIKITGFLSEHNISMKALDHMTDMLKSSFPDSKIAQNIAMKRTKGTAVITNVIGETEKNELTKKISDCPFSLLSDESTDLSCTKSSVIIVRYFDEEKGCIVSQFWDLVQVLKPGKTTVADAEHLYTTIIESLKKRNIPLDNLIGFGSDGCNVMMGGDNSVASPLKRDFPGITVLKCICHSLHLCASHACKILPRSVEDLARNIYGFFKSISKRQCEFVEFHDFAKTEPLKMLHPSQTRWLSLIEVVERILQQWSALLLYFNEKWLEMKLVAAENIQKSLNDPFIKMYMYFLRWILPKFTDANKYFQSSKVVITDVHDKMVELYTFLLSCYMTTQYDFLLQNIQRRHRLLRC</sequence>
<evidence type="ECO:0000313" key="1">
    <source>
        <dbReference type="EMBL" id="KAJ8927835.1"/>
    </source>
</evidence>
<dbReference type="PANTHER" id="PTHR37162">
    <property type="entry name" value="HAT FAMILY DIMERISATION DOMAINCONTAINING PROTEIN-RELATED"/>
    <property type="match status" value="1"/>
</dbReference>
<proteinExistence type="predicted"/>
<name>A0AAV8WM35_9CUCU</name>
<evidence type="ECO:0000313" key="2">
    <source>
        <dbReference type="Proteomes" id="UP001162156"/>
    </source>
</evidence>
<gene>
    <name evidence="1" type="ORF">NQ314_019662</name>
</gene>
<dbReference type="InterPro" id="IPR012337">
    <property type="entry name" value="RNaseH-like_sf"/>
</dbReference>
<dbReference type="EMBL" id="JANEYF010005525">
    <property type="protein sequence ID" value="KAJ8927835.1"/>
    <property type="molecule type" value="Genomic_DNA"/>
</dbReference>
<reference evidence="1" key="1">
    <citation type="journal article" date="2023" name="Insect Mol. Biol.">
        <title>Genome sequencing provides insights into the evolution of gene families encoding plant cell wall-degrading enzymes in longhorned beetles.</title>
        <authorList>
            <person name="Shin N.R."/>
            <person name="Okamura Y."/>
            <person name="Kirsch R."/>
            <person name="Pauchet Y."/>
        </authorList>
    </citation>
    <scope>NUCLEOTIDE SEQUENCE</scope>
    <source>
        <strain evidence="1">RBIC_L_NR</strain>
    </source>
</reference>
<protein>
    <recommendedName>
        <fullName evidence="3">DUF4371 domain-containing protein</fullName>
    </recommendedName>
</protein>